<feature type="region of interest" description="Disordered" evidence="1">
    <location>
        <begin position="1"/>
        <end position="39"/>
    </location>
</feature>
<evidence type="ECO:0000313" key="5">
    <source>
        <dbReference type="Proteomes" id="UP000734854"/>
    </source>
</evidence>
<dbReference type="SUPFAM" id="SSF101931">
    <property type="entry name" value="Pym (Within the bgcn gene intron protein, WIBG), N-terminal domain"/>
    <property type="match status" value="1"/>
</dbReference>
<evidence type="ECO:0000256" key="1">
    <source>
        <dbReference type="SAM" id="MobiDB-lite"/>
    </source>
</evidence>
<dbReference type="InterPro" id="IPR039333">
    <property type="entry name" value="PYM1"/>
</dbReference>
<dbReference type="PANTHER" id="PTHR22959">
    <property type="entry name" value="PYM PROTEIN"/>
    <property type="match status" value="1"/>
</dbReference>
<evidence type="ECO:0000259" key="2">
    <source>
        <dbReference type="SMART" id="SM01273"/>
    </source>
</evidence>
<dbReference type="EMBL" id="JACMSC010000002">
    <property type="protein sequence ID" value="KAG6533678.1"/>
    <property type="molecule type" value="Genomic_DNA"/>
</dbReference>
<dbReference type="PANTHER" id="PTHR22959:SF0">
    <property type="entry name" value="PARTNER OF Y14 AND MAGO"/>
    <property type="match status" value="1"/>
</dbReference>
<accession>A0A8J5HTQ8</accession>
<keyword evidence="5" id="KW-1185">Reference proteome</keyword>
<protein>
    <recommendedName>
        <fullName evidence="2">WIBG Mago-binding domain-containing protein</fullName>
    </recommendedName>
</protein>
<feature type="compositionally biased region" description="Basic and acidic residues" evidence="1">
    <location>
        <begin position="18"/>
        <end position="34"/>
    </location>
</feature>
<name>A0A8J5HTQ8_ZINOF</name>
<evidence type="ECO:0000313" key="4">
    <source>
        <dbReference type="EMBL" id="KAG6538003.1"/>
    </source>
</evidence>
<dbReference type="GO" id="GO:1903259">
    <property type="term" value="P:exon-exon junction complex disassembly"/>
    <property type="evidence" value="ECO:0007669"/>
    <property type="project" value="InterPro"/>
</dbReference>
<dbReference type="SMART" id="SM01273">
    <property type="entry name" value="Mago-bind"/>
    <property type="match status" value="1"/>
</dbReference>
<evidence type="ECO:0000313" key="3">
    <source>
        <dbReference type="EMBL" id="KAG6533678.1"/>
    </source>
</evidence>
<dbReference type="Proteomes" id="UP000734854">
    <property type="component" value="Unassembled WGS sequence"/>
</dbReference>
<dbReference type="EMBL" id="JACMSC010000001">
    <property type="protein sequence ID" value="KAG6538003.1"/>
    <property type="molecule type" value="Genomic_DNA"/>
</dbReference>
<organism evidence="3 5">
    <name type="scientific">Zingiber officinale</name>
    <name type="common">Ginger</name>
    <name type="synonym">Amomum zingiber</name>
    <dbReference type="NCBI Taxonomy" id="94328"/>
    <lineage>
        <taxon>Eukaryota</taxon>
        <taxon>Viridiplantae</taxon>
        <taxon>Streptophyta</taxon>
        <taxon>Embryophyta</taxon>
        <taxon>Tracheophyta</taxon>
        <taxon>Spermatophyta</taxon>
        <taxon>Magnoliopsida</taxon>
        <taxon>Liliopsida</taxon>
        <taxon>Zingiberales</taxon>
        <taxon>Zingiberaceae</taxon>
        <taxon>Zingiber</taxon>
    </lineage>
</organism>
<dbReference type="GO" id="GO:0035145">
    <property type="term" value="C:exon-exon junction complex"/>
    <property type="evidence" value="ECO:0007669"/>
    <property type="project" value="TreeGrafter"/>
</dbReference>
<dbReference type="InterPro" id="IPR036348">
    <property type="entry name" value="WIBG_N_sf"/>
</dbReference>
<dbReference type="Pfam" id="PF09282">
    <property type="entry name" value="Mago-bind"/>
    <property type="match status" value="1"/>
</dbReference>
<reference evidence="3 5" key="1">
    <citation type="submission" date="2020-08" db="EMBL/GenBank/DDBJ databases">
        <title>Plant Genome Project.</title>
        <authorList>
            <person name="Zhang R.-G."/>
        </authorList>
    </citation>
    <scope>NUCLEOTIDE SEQUENCE [LARGE SCALE GENOMIC DNA]</scope>
    <source>
        <tissue evidence="3">Rhizome</tissue>
    </source>
</reference>
<gene>
    <name evidence="4" type="ORF">ZIOFF_003106</name>
    <name evidence="3" type="ORF">ZIOFF_007553</name>
</gene>
<feature type="domain" description="WIBG Mago-binding" evidence="2">
    <location>
        <begin position="20"/>
        <end position="46"/>
    </location>
</feature>
<comment type="caution">
    <text evidence="3">The sequence shown here is derived from an EMBL/GenBank/DDBJ whole genome shotgun (WGS) entry which is preliminary data.</text>
</comment>
<proteinExistence type="predicted"/>
<dbReference type="InterPro" id="IPR015362">
    <property type="entry name" value="WIBG_mago-bd"/>
</dbReference>
<dbReference type="GO" id="GO:0005737">
    <property type="term" value="C:cytoplasm"/>
    <property type="evidence" value="ECO:0007669"/>
    <property type="project" value="TreeGrafter"/>
</dbReference>
<dbReference type="AlphaFoldDB" id="A0A8J5HTQ8"/>
<sequence>MASSGRDPPPPRLLSIPKEGERILAPTRRPDGTLRKPVRIRAGYVPQDEVAPYQPKGAIAALEKEKKMVSEETQILRTEEVATADSTAQREESLDIVTEQISRMSVFAKPEAPSSSADPAEALKPECSGLDLDKKIRAVKKKIRLAEAQLVDNQQSMKPEHMEKMRKVEGWREELKLLEDRKASSVS</sequence>
<dbReference type="GO" id="GO:0003723">
    <property type="term" value="F:RNA binding"/>
    <property type="evidence" value="ECO:0007669"/>
    <property type="project" value="TreeGrafter"/>
</dbReference>